<comment type="caution">
    <text evidence="1">The sequence shown here is derived from an EMBL/GenBank/DDBJ whole genome shotgun (WGS) entry which is preliminary data.</text>
</comment>
<dbReference type="NCBIfam" id="TIGR01509">
    <property type="entry name" value="HAD-SF-IA-v3"/>
    <property type="match status" value="1"/>
</dbReference>
<gene>
    <name evidence="1" type="ORF">H7965_27830</name>
</gene>
<dbReference type="PRINTS" id="PR00413">
    <property type="entry name" value="HADHALOGNASE"/>
</dbReference>
<dbReference type="InterPro" id="IPR023214">
    <property type="entry name" value="HAD_sf"/>
</dbReference>
<dbReference type="InterPro" id="IPR036412">
    <property type="entry name" value="HAD-like_sf"/>
</dbReference>
<dbReference type="Pfam" id="PF00702">
    <property type="entry name" value="Hydrolase"/>
    <property type="match status" value="1"/>
</dbReference>
<dbReference type="SFLD" id="SFLDS00003">
    <property type="entry name" value="Haloacid_Dehalogenase"/>
    <property type="match status" value="1"/>
</dbReference>
<dbReference type="Gene3D" id="3.40.50.1000">
    <property type="entry name" value="HAD superfamily/HAD-like"/>
    <property type="match status" value="1"/>
</dbReference>
<proteinExistence type="predicted"/>
<evidence type="ECO:0000313" key="1">
    <source>
        <dbReference type="EMBL" id="MBC4019054.1"/>
    </source>
</evidence>
<dbReference type="Proteomes" id="UP000600101">
    <property type="component" value="Unassembled WGS sequence"/>
</dbReference>
<name>A0A9X0R411_9PROT</name>
<dbReference type="SFLD" id="SFLDG01129">
    <property type="entry name" value="C1.5:_HAD__Beta-PGM__Phosphata"/>
    <property type="match status" value="1"/>
</dbReference>
<dbReference type="InterPro" id="IPR023198">
    <property type="entry name" value="PGP-like_dom2"/>
</dbReference>
<evidence type="ECO:0000313" key="2">
    <source>
        <dbReference type="Proteomes" id="UP000600101"/>
    </source>
</evidence>
<dbReference type="SFLD" id="SFLDG01135">
    <property type="entry name" value="C1.5.6:_HAD__Beta-PGM__Phospha"/>
    <property type="match status" value="1"/>
</dbReference>
<reference evidence="1" key="1">
    <citation type="submission" date="2020-08" db="EMBL/GenBank/DDBJ databases">
        <authorList>
            <person name="Hu Y."/>
            <person name="Nguyen S.V."/>
            <person name="Li F."/>
            <person name="Fanning S."/>
        </authorList>
    </citation>
    <scope>NUCLEOTIDE SEQUENCE</scope>
    <source>
        <strain evidence="1">SYSU D8009</strain>
    </source>
</reference>
<organism evidence="1 2">
    <name type="scientific">Siccirubricoccus deserti</name>
    <dbReference type="NCBI Taxonomy" id="2013562"/>
    <lineage>
        <taxon>Bacteria</taxon>
        <taxon>Pseudomonadati</taxon>
        <taxon>Pseudomonadota</taxon>
        <taxon>Alphaproteobacteria</taxon>
        <taxon>Acetobacterales</taxon>
        <taxon>Roseomonadaceae</taxon>
        <taxon>Siccirubricoccus</taxon>
    </lineage>
</organism>
<protein>
    <submittedName>
        <fullName evidence="1">HAD family phosphatase</fullName>
    </submittedName>
</protein>
<dbReference type="PANTHER" id="PTHR18901:SF38">
    <property type="entry name" value="PSEUDOURIDINE-5'-PHOSPHATASE"/>
    <property type="match status" value="1"/>
</dbReference>
<sequence>MDVMPVTALRIDAVVFDMDGLLLDTESLAMRGLAQAATEMGLDAPEEFCHAMIGVPTDHCRILVAERFGPDFPADDFLAAASQQMGALIDAGSLQLKPGVPELLDHLDGVGMARAVATSSSRAKAHHHLRRTGILGRFDAVVTRDDVARGKPHPDLFLRAAQVLGRRPERCLALEDSYNGVRAAHAAGMQVIMVPDLLPPTTEVRETCLLIATDLHAVQPLISRPA</sequence>
<accession>A0A9X0R411</accession>
<dbReference type="AlphaFoldDB" id="A0A9X0R411"/>
<dbReference type="EMBL" id="JACOMF010000112">
    <property type="protein sequence ID" value="MBC4019054.1"/>
    <property type="molecule type" value="Genomic_DNA"/>
</dbReference>
<dbReference type="InterPro" id="IPR006439">
    <property type="entry name" value="HAD-SF_hydro_IA"/>
</dbReference>
<dbReference type="SUPFAM" id="SSF56784">
    <property type="entry name" value="HAD-like"/>
    <property type="match status" value="1"/>
</dbReference>
<keyword evidence="2" id="KW-1185">Reference proteome</keyword>
<dbReference type="PANTHER" id="PTHR18901">
    <property type="entry name" value="2-DEOXYGLUCOSE-6-PHOSPHATE PHOSPHATASE 2"/>
    <property type="match status" value="1"/>
</dbReference>
<dbReference type="Gene3D" id="1.10.150.240">
    <property type="entry name" value="Putative phosphatase, domain 2"/>
    <property type="match status" value="1"/>
</dbReference>